<proteinExistence type="predicted"/>
<gene>
    <name evidence="1" type="ORF">NC653_005670</name>
</gene>
<dbReference type="Proteomes" id="UP001164929">
    <property type="component" value="Chromosome 2"/>
</dbReference>
<comment type="caution">
    <text evidence="1">The sequence shown here is derived from an EMBL/GenBank/DDBJ whole genome shotgun (WGS) entry which is preliminary data.</text>
</comment>
<sequence>MNLLINYVLPWRKKRAADSRPQGVLFKIGNEERYAASELASLRNEIIRPVIEEHVRDSQDDVATTVAEKWMQKTVEQAQPAEEPGNDDEVSCPARILNMSAQFPRNPRKFVPLHGHILSNFVSNFLIY</sequence>
<dbReference type="AlphaFoldDB" id="A0AAD6RCE8"/>
<evidence type="ECO:0000313" key="2">
    <source>
        <dbReference type="Proteomes" id="UP001164929"/>
    </source>
</evidence>
<reference evidence="1" key="1">
    <citation type="journal article" date="2023" name="Mol. Ecol. Resour.">
        <title>Chromosome-level genome assembly of a triploid poplar Populus alba 'Berolinensis'.</title>
        <authorList>
            <person name="Chen S."/>
            <person name="Yu Y."/>
            <person name="Wang X."/>
            <person name="Wang S."/>
            <person name="Zhang T."/>
            <person name="Zhou Y."/>
            <person name="He R."/>
            <person name="Meng N."/>
            <person name="Wang Y."/>
            <person name="Liu W."/>
            <person name="Liu Z."/>
            <person name="Liu J."/>
            <person name="Guo Q."/>
            <person name="Huang H."/>
            <person name="Sederoff R.R."/>
            <person name="Wang G."/>
            <person name="Qu G."/>
            <person name="Chen S."/>
        </authorList>
    </citation>
    <scope>NUCLEOTIDE SEQUENCE</scope>
    <source>
        <strain evidence="1">SC-2020</strain>
    </source>
</reference>
<evidence type="ECO:0000313" key="1">
    <source>
        <dbReference type="EMBL" id="KAJ7006390.1"/>
    </source>
</evidence>
<organism evidence="1 2">
    <name type="scientific">Populus alba x Populus x berolinensis</name>
    <dbReference type="NCBI Taxonomy" id="444605"/>
    <lineage>
        <taxon>Eukaryota</taxon>
        <taxon>Viridiplantae</taxon>
        <taxon>Streptophyta</taxon>
        <taxon>Embryophyta</taxon>
        <taxon>Tracheophyta</taxon>
        <taxon>Spermatophyta</taxon>
        <taxon>Magnoliopsida</taxon>
        <taxon>eudicotyledons</taxon>
        <taxon>Gunneridae</taxon>
        <taxon>Pentapetalae</taxon>
        <taxon>rosids</taxon>
        <taxon>fabids</taxon>
        <taxon>Malpighiales</taxon>
        <taxon>Salicaceae</taxon>
        <taxon>Saliceae</taxon>
        <taxon>Populus</taxon>
    </lineage>
</organism>
<keyword evidence="2" id="KW-1185">Reference proteome</keyword>
<protein>
    <submittedName>
        <fullName evidence="1">Uncharacterized protein</fullName>
    </submittedName>
</protein>
<name>A0AAD6RCE8_9ROSI</name>
<accession>A0AAD6RCE8</accession>
<dbReference type="EMBL" id="JAQIZT010000002">
    <property type="protein sequence ID" value="KAJ7006390.1"/>
    <property type="molecule type" value="Genomic_DNA"/>
</dbReference>